<evidence type="ECO:0000256" key="4">
    <source>
        <dbReference type="ARBA" id="ARBA00012485"/>
    </source>
</evidence>
<evidence type="ECO:0000256" key="6">
    <source>
        <dbReference type="ARBA" id="ARBA00022553"/>
    </source>
</evidence>
<dbReference type="InterPro" id="IPR035768">
    <property type="entry name" value="SPRY_HERC1"/>
</dbReference>
<dbReference type="InterPro" id="IPR036322">
    <property type="entry name" value="WD40_repeat_dom_sf"/>
</dbReference>
<comment type="pathway">
    <text evidence="3">Protein modification; protein ubiquitination.</text>
</comment>
<dbReference type="Proteomes" id="UP001153636">
    <property type="component" value="Chromosome 7"/>
</dbReference>
<dbReference type="Pfam" id="PF00400">
    <property type="entry name" value="WD40"/>
    <property type="match status" value="2"/>
</dbReference>
<dbReference type="InterPro" id="IPR011044">
    <property type="entry name" value="Quino_amine_DH_bsu"/>
</dbReference>
<dbReference type="InterPro" id="IPR035983">
    <property type="entry name" value="Hect_E3_ubiquitin_ligase"/>
</dbReference>
<dbReference type="OrthoDB" id="239701at2759"/>
<dbReference type="SUPFAM" id="SSF50969">
    <property type="entry name" value="YVTN repeat-like/Quinoprotein amine dehydrogenase"/>
    <property type="match status" value="1"/>
</dbReference>
<feature type="repeat" description="RCC1" evidence="12">
    <location>
        <begin position="3721"/>
        <end position="3772"/>
    </location>
</feature>
<dbReference type="InterPro" id="IPR001680">
    <property type="entry name" value="WD40_rpt"/>
</dbReference>
<feature type="compositionally biased region" description="Basic and acidic residues" evidence="13">
    <location>
        <begin position="2169"/>
        <end position="2181"/>
    </location>
</feature>
<feature type="domain" description="HECT" evidence="15">
    <location>
        <begin position="4015"/>
        <end position="4360"/>
    </location>
</feature>
<dbReference type="Pfam" id="PF00415">
    <property type="entry name" value="RCC1"/>
    <property type="match status" value="9"/>
</dbReference>
<dbReference type="PROSITE" id="PS50012">
    <property type="entry name" value="RCC1_3"/>
    <property type="match status" value="11"/>
</dbReference>
<feature type="compositionally biased region" description="Polar residues" evidence="13">
    <location>
        <begin position="2532"/>
        <end position="2555"/>
    </location>
</feature>
<organism evidence="16 17">
    <name type="scientific">Psylliodes chrysocephalus</name>
    <dbReference type="NCBI Taxonomy" id="3402493"/>
    <lineage>
        <taxon>Eukaryota</taxon>
        <taxon>Metazoa</taxon>
        <taxon>Ecdysozoa</taxon>
        <taxon>Arthropoda</taxon>
        <taxon>Hexapoda</taxon>
        <taxon>Insecta</taxon>
        <taxon>Pterygota</taxon>
        <taxon>Neoptera</taxon>
        <taxon>Endopterygota</taxon>
        <taxon>Coleoptera</taxon>
        <taxon>Polyphaga</taxon>
        <taxon>Cucujiformia</taxon>
        <taxon>Chrysomeloidea</taxon>
        <taxon>Chrysomelidae</taxon>
        <taxon>Galerucinae</taxon>
        <taxon>Alticini</taxon>
        <taxon>Psylliodes</taxon>
    </lineage>
</organism>
<dbReference type="FunFam" id="3.30.2410.10:FF:000006">
    <property type="entry name" value="probable E3 ubiquitin-protein ligase HERC1 isoform X2"/>
    <property type="match status" value="1"/>
</dbReference>
<keyword evidence="9 10" id="KW-0833">Ubl conjugation pathway</keyword>
<feature type="repeat" description="RCC1" evidence="12">
    <location>
        <begin position="662"/>
        <end position="714"/>
    </location>
</feature>
<dbReference type="InterPro" id="IPR013320">
    <property type="entry name" value="ConA-like_dom_sf"/>
</dbReference>
<dbReference type="InterPro" id="IPR051625">
    <property type="entry name" value="Signaling_Regulatory_Domain"/>
</dbReference>
<dbReference type="Gene3D" id="3.30.2160.10">
    <property type="entry name" value="Hect, E3 ligase catalytic domain"/>
    <property type="match status" value="1"/>
</dbReference>
<dbReference type="Pfam" id="PF00632">
    <property type="entry name" value="HECT"/>
    <property type="match status" value="1"/>
</dbReference>
<evidence type="ECO:0000259" key="15">
    <source>
        <dbReference type="PROSITE" id="PS50237"/>
    </source>
</evidence>
<dbReference type="SUPFAM" id="SSF49899">
    <property type="entry name" value="Concanavalin A-like lectins/glucanases"/>
    <property type="match status" value="1"/>
</dbReference>
<keyword evidence="7" id="KW-0808">Transferase</keyword>
<feature type="repeat" description="RCC1" evidence="12">
    <location>
        <begin position="506"/>
        <end position="557"/>
    </location>
</feature>
<dbReference type="Gene3D" id="3.90.1750.10">
    <property type="entry name" value="Hect, E3 ligase catalytic domains"/>
    <property type="match status" value="1"/>
</dbReference>
<feature type="repeat" description="RCC1" evidence="12">
    <location>
        <begin position="3825"/>
        <end position="3876"/>
    </location>
</feature>
<dbReference type="PRINTS" id="PR00633">
    <property type="entry name" value="RCCNDNSATION"/>
</dbReference>
<dbReference type="Gene3D" id="2.130.10.30">
    <property type="entry name" value="Regulator of chromosome condensation 1/beta-lactamase-inhibitor protein II"/>
    <property type="match status" value="2"/>
</dbReference>
<dbReference type="GO" id="GO:0005737">
    <property type="term" value="C:cytoplasm"/>
    <property type="evidence" value="ECO:0007669"/>
    <property type="project" value="UniProtKB-SubCell"/>
</dbReference>
<comment type="catalytic activity">
    <reaction evidence="1">
        <text>S-ubiquitinyl-[E2 ubiquitin-conjugating enzyme]-L-cysteine + [acceptor protein]-L-lysine = [E2 ubiquitin-conjugating enzyme]-L-cysteine + N(6)-ubiquitinyl-[acceptor protein]-L-lysine.</text>
        <dbReference type="EC" id="2.3.2.26"/>
    </reaction>
</comment>
<reference evidence="16" key="1">
    <citation type="submission" date="2022-01" db="EMBL/GenBank/DDBJ databases">
        <authorList>
            <person name="King R."/>
        </authorList>
    </citation>
    <scope>NUCLEOTIDE SEQUENCE</scope>
</reference>
<protein>
    <recommendedName>
        <fullName evidence="4">HECT-type E3 ubiquitin transferase</fullName>
        <ecNumber evidence="4">2.3.2.26</ecNumber>
    </recommendedName>
</protein>
<evidence type="ECO:0000256" key="1">
    <source>
        <dbReference type="ARBA" id="ARBA00000885"/>
    </source>
</evidence>
<dbReference type="InterPro" id="IPR058923">
    <property type="entry name" value="RCC1-like_dom"/>
</dbReference>
<evidence type="ECO:0000313" key="16">
    <source>
        <dbReference type="EMBL" id="CAH1112964.1"/>
    </source>
</evidence>
<evidence type="ECO:0000256" key="3">
    <source>
        <dbReference type="ARBA" id="ARBA00004906"/>
    </source>
</evidence>
<comment type="subcellular location">
    <subcellularLocation>
        <location evidence="2">Cytoplasm</location>
    </subcellularLocation>
</comment>
<evidence type="ECO:0000256" key="12">
    <source>
        <dbReference type="PROSITE-ProRule" id="PRU00235"/>
    </source>
</evidence>
<dbReference type="Gene3D" id="3.30.2410.10">
    <property type="entry name" value="Hect, E3 ligase catalytic domain"/>
    <property type="match status" value="1"/>
</dbReference>
<dbReference type="EC" id="2.3.2.26" evidence="4"/>
<dbReference type="PANTHER" id="PTHR22872">
    <property type="entry name" value="BTK-BINDING PROTEIN-RELATED"/>
    <property type="match status" value="1"/>
</dbReference>
<feature type="region of interest" description="Disordered" evidence="13">
    <location>
        <begin position="2158"/>
        <end position="2185"/>
    </location>
</feature>
<dbReference type="Pfam" id="PF00622">
    <property type="entry name" value="SPRY"/>
    <property type="match status" value="1"/>
</dbReference>
<keyword evidence="8" id="KW-0677">Repeat</keyword>
<gene>
    <name evidence="16" type="ORF">PSYICH_LOCUS13770</name>
</gene>
<dbReference type="CDD" id="cd14401">
    <property type="entry name" value="UBA_HERC1"/>
    <property type="match status" value="1"/>
</dbReference>
<evidence type="ECO:0000256" key="10">
    <source>
        <dbReference type="PROSITE-ProRule" id="PRU00104"/>
    </source>
</evidence>
<keyword evidence="11" id="KW-0853">WD repeat</keyword>
<dbReference type="Gene3D" id="2.130.10.10">
    <property type="entry name" value="YVTN repeat-like/Quinoprotein amine dehydrogenase"/>
    <property type="match status" value="1"/>
</dbReference>
<dbReference type="SUPFAM" id="SSF50985">
    <property type="entry name" value="RCC1/BLIP-II"/>
    <property type="match status" value="2"/>
</dbReference>
<dbReference type="CDD" id="cd12881">
    <property type="entry name" value="SPRY_HERC1"/>
    <property type="match status" value="1"/>
</dbReference>
<dbReference type="PROSITE" id="PS50082">
    <property type="entry name" value="WD_REPEATS_2"/>
    <property type="match status" value="2"/>
</dbReference>
<accession>A0A9P0D6V6</accession>
<feature type="repeat" description="RCC1" evidence="12">
    <location>
        <begin position="453"/>
        <end position="505"/>
    </location>
</feature>
<evidence type="ECO:0000313" key="17">
    <source>
        <dbReference type="Proteomes" id="UP001153636"/>
    </source>
</evidence>
<dbReference type="GO" id="GO:0061630">
    <property type="term" value="F:ubiquitin protein ligase activity"/>
    <property type="evidence" value="ECO:0007669"/>
    <property type="project" value="UniProtKB-EC"/>
</dbReference>
<feature type="repeat" description="RCC1" evidence="12">
    <location>
        <begin position="3616"/>
        <end position="3667"/>
    </location>
</feature>
<dbReference type="InterPro" id="IPR000408">
    <property type="entry name" value="Reg_chr_condens"/>
</dbReference>
<name>A0A9P0D6V6_9CUCU</name>
<evidence type="ECO:0000256" key="5">
    <source>
        <dbReference type="ARBA" id="ARBA00022490"/>
    </source>
</evidence>
<proteinExistence type="predicted"/>
<dbReference type="InterPro" id="IPR003877">
    <property type="entry name" value="SPRY_dom"/>
</dbReference>
<evidence type="ECO:0000256" key="7">
    <source>
        <dbReference type="ARBA" id="ARBA00022679"/>
    </source>
</evidence>
<dbReference type="SUPFAM" id="SSF56204">
    <property type="entry name" value="Hect, E3 ligase catalytic domain"/>
    <property type="match status" value="1"/>
</dbReference>
<feature type="repeat" description="RCC1" evidence="12">
    <location>
        <begin position="559"/>
        <end position="610"/>
    </location>
</feature>
<dbReference type="Gene3D" id="2.60.120.920">
    <property type="match status" value="1"/>
</dbReference>
<dbReference type="SMART" id="SM00449">
    <property type="entry name" value="SPRY"/>
    <property type="match status" value="1"/>
</dbReference>
<evidence type="ECO:0000256" key="13">
    <source>
        <dbReference type="SAM" id="MobiDB-lite"/>
    </source>
</evidence>
<dbReference type="GO" id="GO:0009966">
    <property type="term" value="P:regulation of signal transduction"/>
    <property type="evidence" value="ECO:0007669"/>
    <property type="project" value="UniProtKB-ARBA"/>
</dbReference>
<dbReference type="PROSITE" id="PS50237">
    <property type="entry name" value="HECT"/>
    <property type="match status" value="1"/>
</dbReference>
<feature type="repeat" description="RCC1" evidence="12">
    <location>
        <begin position="350"/>
        <end position="399"/>
    </location>
</feature>
<dbReference type="PROSITE" id="PS00626">
    <property type="entry name" value="RCC1_2"/>
    <property type="match status" value="3"/>
</dbReference>
<dbReference type="SMART" id="SM00119">
    <property type="entry name" value="HECTc"/>
    <property type="match status" value="1"/>
</dbReference>
<keyword evidence="6" id="KW-0597">Phosphoprotein</keyword>
<dbReference type="FunFam" id="2.60.120.920:FF:000015">
    <property type="entry name" value="LOW QUALITY PROTEIN: probable E3 ubiquitin-protein ligase HERC1"/>
    <property type="match status" value="1"/>
</dbReference>
<evidence type="ECO:0000256" key="11">
    <source>
        <dbReference type="PROSITE-ProRule" id="PRU00221"/>
    </source>
</evidence>
<dbReference type="InterPro" id="IPR001870">
    <property type="entry name" value="B30.2/SPRY"/>
</dbReference>
<feature type="domain" description="B30.2/SPRY" evidence="14">
    <location>
        <begin position="1726"/>
        <end position="1906"/>
    </location>
</feature>
<feature type="active site" description="Glycyl thioester intermediate" evidence="10">
    <location>
        <position position="4323"/>
    </location>
</feature>
<feature type="repeat" description="RCC1" evidence="12">
    <location>
        <begin position="611"/>
        <end position="661"/>
    </location>
</feature>
<dbReference type="SUPFAM" id="SSF50978">
    <property type="entry name" value="WD40 repeat-like"/>
    <property type="match status" value="1"/>
</dbReference>
<feature type="repeat" description="RCC1" evidence="12">
    <location>
        <begin position="3668"/>
        <end position="3719"/>
    </location>
</feature>
<evidence type="ECO:0000259" key="14">
    <source>
        <dbReference type="PROSITE" id="PS50188"/>
    </source>
</evidence>
<dbReference type="PANTHER" id="PTHR22872:SF6">
    <property type="entry name" value="E3 UBIQUITIN-PROTEIN LIGASE HERC1-RELATED"/>
    <property type="match status" value="1"/>
</dbReference>
<evidence type="ECO:0000256" key="2">
    <source>
        <dbReference type="ARBA" id="ARBA00004496"/>
    </source>
</evidence>
<dbReference type="InterPro" id="IPR009091">
    <property type="entry name" value="RCC1/BLIP-II"/>
</dbReference>
<keyword evidence="17" id="KW-1185">Reference proteome</keyword>
<keyword evidence="5" id="KW-0963">Cytoplasm</keyword>
<dbReference type="PROSITE" id="PS50294">
    <property type="entry name" value="WD_REPEATS_REGION"/>
    <property type="match status" value="2"/>
</dbReference>
<feature type="repeat" description="WD" evidence="11">
    <location>
        <begin position="3159"/>
        <end position="3200"/>
    </location>
</feature>
<evidence type="ECO:0000256" key="8">
    <source>
        <dbReference type="ARBA" id="ARBA00022737"/>
    </source>
</evidence>
<dbReference type="PROSITE" id="PS50188">
    <property type="entry name" value="B302_SPRY"/>
    <property type="match status" value="1"/>
</dbReference>
<evidence type="ECO:0000256" key="9">
    <source>
        <dbReference type="ARBA" id="ARBA00022786"/>
    </source>
</evidence>
<feature type="region of interest" description="Disordered" evidence="13">
    <location>
        <begin position="2516"/>
        <end position="2555"/>
    </location>
</feature>
<dbReference type="InterPro" id="IPR015943">
    <property type="entry name" value="WD40/YVTN_repeat-like_dom_sf"/>
</dbReference>
<dbReference type="InterPro" id="IPR000569">
    <property type="entry name" value="HECT_dom"/>
</dbReference>
<feature type="repeat" description="WD" evidence="11">
    <location>
        <begin position="2963"/>
        <end position="2994"/>
    </location>
</feature>
<dbReference type="CDD" id="cd00078">
    <property type="entry name" value="HECTc"/>
    <property type="match status" value="1"/>
</dbReference>
<dbReference type="InterPro" id="IPR043136">
    <property type="entry name" value="B30.2/SPRY_sf"/>
</dbReference>
<dbReference type="EMBL" id="OV651819">
    <property type="protein sequence ID" value="CAH1112964.1"/>
    <property type="molecule type" value="Genomic_DNA"/>
</dbReference>
<dbReference type="SMART" id="SM00320">
    <property type="entry name" value="WD40"/>
    <property type="match status" value="6"/>
</dbReference>
<feature type="repeat" description="RCC1" evidence="12">
    <location>
        <begin position="400"/>
        <end position="452"/>
    </location>
</feature>
<sequence>MESASTNIELEWVEHTNSTWALKNSDNIANRDLVQSMYDILLQNKEVRVIPTTVSSYSDVQVLPTFQYDPPLPNDLNHYITTLLTSQLQLAKDVCSSTQFSVILKQRLLLLKRIYYALLMKYHDKEKPDSGTCEPSTSTAVVVPIVPREIISGSQALLEVGVKTGLSLLFSLLQQNWQFSGILGIPSLCNSVLETAVGLIEKLPPLCLSNDSQLTNLGTSSLDQVCSFLKTAVLMENSADDNGKLLSCEILLGLALQRGSLRYLLEWIDMALEASCKEPVLASKLAKKAISQLESHKSKDKVLTDQDGEEIIIYKAALCLMEVLVTMAIDYGGACSAVESDSELGIYEKSDVFVWGSNSSHQLAEGNQEKILLPIKSKIFNQVQQVEAGQYCTFAIHWDGYVSACGKGSYGRLGLGESSNQSLPKRILLDAVVKKLSSSKGSDGHTLALMENGQVYSWGDGDYGKLGHGNCATHKQPERIGGPFLGKTIKYINAGYRHSAAITDDGKLFTWGEGDHGRLGHLDNNGRHVPTLVQDLADVEVGMVACGSSHTLVVSKDGKTVWSFGSGENGKLGHGEIAKVYRPKVIEALQGLIIQKVCAGTSFSMALTTMGQVYTWGSGPILGMGSADAICLRPLLVEDLTPYRIIDISAGDTHCLALSDEHLVFAWGTNSMGQCGQGHTSSPITRPLKVIGLEGVPIRQISAGTSHSIAWTSIPSESQHITKHRPFCLDLHEKTFGFLKVFLENYTVSFSYKNPPLPFKTAEEHNRFVLLTLKLLSTHLNLCINGNLNTSVLNTHAKVLRTALFRLVDIDAPSEIHNTAREVLNIGAPLLLPQLNERVEFLHLHLSSGNQLSQGQQMLLGIILNSLEDPIHIAALLGYSSIPEKIEDLQLTGTLMHTLLKSFSKNTEETLDSILNYMSITTKFKWQSPGNSKIYNLQRLLSSLQNHMLAHYTSSTKNQFMYTDNDIFATHITYVFKFAMKILNRAANILIMYPSSLELLYNVLLESVTGAMLFKILNSLLLMPVLYVKKLYPALLELMDPIDRFNQLLPRELLNNEKDSSRSETPTLDQLAEQSWIWIVDMQKTCSLVIGHCLGGMLVGEPPSKVELHCRNWLSNEIFSAGITEETVDQAALTELSYLATSKYTEQILITLENLPSPVESLCKLVFDLPCQYDEACALPPDELRANNSFFNKLMEDIEVESWEFDEDDKKLLDTVTKCYLMTVLRQLGLLEKTPNHPAAKEVFKSVLNLRQKMIGLIYCEEFQEELAENQSDNEQAENLIKENLLLAENDQQSFKTSCQEILKRCLFLLIYVRGIDADISPNSSNSDSEIEIEKPYIEFYKPNKESASLGDLRKICHSFQCFVLNEPIEKVRNFINSDSSGWCTDPDVLYRALVQQKNRALVRFESLDQLLYHLVTRETSPTVLNCIQQQLLEGSFGFCNIKNEDSCTQLHHYLEGIQSAPLEVQEKIRTVVHGIYHFLTQSLKRQTFNNSDNKQLLLVTVFSLSTRYLSNDLPVVINNDLLQLLMKLINFQLLPTKLLNKWELLSVAALRLTRILAMSCCVHSKKIDLSTLENVVNILHEQFVKSIENFDESCQNVAGAICTNFNKDGERSLGDFLLFLRIISSSHAIQKLLASKKWIFALLAILDTSNLYMSYASQLKTLRPKLLILQLLQVILPGLQAVHIDDDLRKHIINKLFNQINHQVWNIPKIVNEAPSAVSCDFSESDFLDNKLFKEGEGNVPVHDMGFDPEKCYNCTIEGNLTLVHGTGGRGYGLALQAIRSGCYQWKILIVKENRGNEGTCIGVSKYPVKDFSHRSTNDMWLYRAYSGSLYHNGERDMSFQSYTQGDYITVILDMDAKTLSFGKNGEEPRVAFENINATELYPCVMFYSTNPDEKVKITDMKVHGTQRDLLPGEPNLAPLHAVLIESYVMLLRKLHNAATWTEDVNEALITRLNKIESLFPVIDTHNMEDDVELTQEKISEFKSEIQTDELCNNVWAALVVIAGLDRGMRMGGICKHKTTGKKAIVLGILKKGITTVNVQWDSDGGVSDVTISNLEFVEPPPFSINKFIGLTPHVLLQIARLSGITNEIAMPNFDLTEDEQMLLQPNRGQKYSVPEHLRCSSDSQIHNQNPNERPRTMESLTNEMVSSIMGEVKRLSTEKIAGSQSESKIKDGGDAKTENDNDNLQTNLLEKRLLDLEEETLKLAYLQFSALKVLGIFITSSSFTELFLANTKSKPEDVECMTSIMHALVDKSIDQCKLKNIMGVADTERAQAILHMSYVKCRSSEEKKSLAPSASKIDNSVTSLPSSTIWPDSSNHSRKIVRLKPPRPSSLVPKPPSSLSVHTSAFPYVPYGATHSTSLNASPNLNNPVRSRLFSGSESEENFWGIRRISSNSPPPPPIATPLLEMGFTINHILKALRETKCAGELNAHTVNTLATWMLEHPYLDVSEDEGTSNRSNLLRSLMERSQDIPRPQSLEGSEIEFIQRRGFSRRRGSDLRNFLERVDRALHERVRERQHVRGEANPLLRNPSVEDSSSENATPTSNESVDRQQPNNSSYVSVENPCAICPYCKHLSPYLDAHLISYHPGCNTLWGQGVCGYCSDGYYILCYKCKQKYSNCSKSDNHIQLQAPDIIFDDNDMTEADIQLAKFTMPNCEDTELMKNYLGMNDLTVETFSLVRFDPLGINAVPKMASEKEDKPESRVRSVGGQAMTLISSFERILALKHLTITTHILLSRTIILNVLSILSMSTNYFSLVNCLESIGLSDITKVVRLMTLTAMNRVEINNIKNNQDIPTFQLPKGFSQLITNLSSAANSCLNYLSVSIAALAQNEISSSNLVVNMCTKDLIMFALGVSASKSGFAVTQALVNILSTHGGCSLMDLPKEEAPQSPQPESKDIGPLTLVNALSAFILSSKVDHSSKQWAAQQLFKSLATKIQMMAGSNADQVNFADLSSFMPKQNTVYLEAHDNRVSSLAWHEQSGLLASSGYDGTVRLWMVEPNKQPVLDSTLVFHISTDVFGSELQDRLIGHLKWAPTGNFIAAALDNIINIWPLKKSENTNCYSDWFIEDQKEFITVMTWPKHKGETTKDKDFLIVGKIDGSVSMISLTEESKQVSVLQNFTMARAVVHIDWHQEDGPFAIAYYDGTIKLGWVDKEAHSINCKAHENTINGLQWDPRGILLASLSADLTCKVWTVTDDKLVAVHVLVQAYEPISLVWSPLVSEGPTPLLLAIGSSYGTVCVWKLPDEKNQQEKVPVLVINAQGHSYNGVSTLCIDKTGLLLASGCLKGPSGVVNIWSLHDGSLVHSTTGNGGVTSNGMYWLNVNNYLLIAFARTKTICVLSYSAQDLIKNLPLAGVRCTLIKKGIKGLKTAPFFKVLANMLPNMLQDQYNTEKLTVQTGAHLMHSVYLKSLASIALLLDLDKIICYKLRPFNDKGVSEFVPDLYWLHTFSLATKMADSLIKRTELSDDVINLSRILEEDVKPSAIQNVFWSLKQDEQIMQWAAQRPQDWQFGGKCKAYLWGSDRHGQLAELGYSASIPAAVESFSIARKIVCGQNCTFVIEANGTVLACGEGSYGRLGQGNSDDLHSLSVISSLQGFVVVDLATSVGSDGHSLALAESGEVFSWGDGDYGKLGHGNSDRQRRPRQIEALQFEEVVQVACGFKHSAVVTRDGKLFTFGNGDYGRLGLGSTSNKKFPEKVTALEGQKIGQVACGLNHTACVSVDGMSVWTFGEGDYGKLGLGHVTTKSTPQLVETLCNIGIKKVGCGTHLTIFLTASGKIYVCGVDRVPWQTHTRERSDSRPHQLTSLADYVIDDFAVGTEHCLFLTSCGKVFGWGMNTEGQLGLLHVSLVREPEIITELSNKGIKQISTGRTHSAAWTSVPLPLKNVRFTNCLSFGLPTEIPPQYDHLQGLSIKSIQSRLKFLYNFSDKLYSCWTLMPLSAQQIDMQVPPLEGLISPKLRTLLAPRVYTLPFVRCIGKTMVQGKNYGPQITVRRISQEGRKCKPIFVQIAKQVVDIMPNEMRLPSRAWKVKLVGEGADDAGGVFDDTITEMCQEITTGIVPLLIPTPNALNDEGFNRDKFLLNPQLTSSQNLSWFKFLGILFGVAIRTRKPLALPIAPIIWKLIVGEPLTVEDLEDTDCMYIQSLRSIRDIHLSGVTVEYFHDIIPLECFEGRSCTGKVVPIVHGGRNIPLTFENRAQYYEQAVKYRMQEFDMQIAAIREGMAGIIPVPLLSLVTAEHMEQLVCGMSHISISILKKIVRYRELDESHQLVQWLWNILENFTDNERVLFMRFVSGRSRLPANLADLSQRFQVMKVDKAVNGLPTAQTCFFQLRLPPYTSQDIMAEKLRYSINNCKSIDMDNYMLARNTDHGVGSDDEWN</sequence>
<dbReference type="Pfam" id="PF25390">
    <property type="entry name" value="WD40_RLD"/>
    <property type="match status" value="1"/>
</dbReference>